<organism evidence="2">
    <name type="scientific">Aphanomyces invadans</name>
    <dbReference type="NCBI Taxonomy" id="157072"/>
    <lineage>
        <taxon>Eukaryota</taxon>
        <taxon>Sar</taxon>
        <taxon>Stramenopiles</taxon>
        <taxon>Oomycota</taxon>
        <taxon>Saprolegniomycetes</taxon>
        <taxon>Saprolegniales</taxon>
        <taxon>Verrucalvaceae</taxon>
        <taxon>Aphanomyces</taxon>
    </lineage>
</organism>
<proteinExistence type="predicted"/>
<evidence type="ECO:0000313" key="2">
    <source>
        <dbReference type="EMBL" id="ETV91580.1"/>
    </source>
</evidence>
<dbReference type="eggNOG" id="ENOG502S1JR">
    <property type="taxonomic scope" value="Eukaryota"/>
</dbReference>
<feature type="transmembrane region" description="Helical" evidence="1">
    <location>
        <begin position="12"/>
        <end position="33"/>
    </location>
</feature>
<feature type="transmembrane region" description="Helical" evidence="1">
    <location>
        <begin position="204"/>
        <end position="225"/>
    </location>
</feature>
<feature type="transmembrane region" description="Helical" evidence="1">
    <location>
        <begin position="45"/>
        <end position="63"/>
    </location>
</feature>
<protein>
    <recommendedName>
        <fullName evidence="3">J domain-containing protein</fullName>
    </recommendedName>
</protein>
<accession>A0A024TBN6</accession>
<name>A0A024TBN6_9STRA</name>
<dbReference type="GeneID" id="20091003"/>
<dbReference type="AlphaFoldDB" id="A0A024TBN6"/>
<feature type="transmembrane region" description="Helical" evidence="1">
    <location>
        <begin position="172"/>
        <end position="192"/>
    </location>
</feature>
<dbReference type="SUPFAM" id="SSF46565">
    <property type="entry name" value="Chaperone J-domain"/>
    <property type="match status" value="1"/>
</dbReference>
<evidence type="ECO:0008006" key="3">
    <source>
        <dbReference type="Google" id="ProtNLM"/>
    </source>
</evidence>
<feature type="transmembrane region" description="Helical" evidence="1">
    <location>
        <begin position="142"/>
        <end position="160"/>
    </location>
</feature>
<gene>
    <name evidence="2" type="ORF">H310_13953</name>
</gene>
<dbReference type="EMBL" id="KI914009">
    <property type="protein sequence ID" value="ETV91580.1"/>
    <property type="molecule type" value="Genomic_DNA"/>
</dbReference>
<keyword evidence="1" id="KW-1133">Transmembrane helix</keyword>
<dbReference type="RefSeq" id="XP_008879848.1">
    <property type="nucleotide sequence ID" value="XM_008881626.1"/>
</dbReference>
<sequence>MVQVWTEAKEDSLWLVYFVGFIMPLHSLLVMYLESRGKRISSSHVLMWISSLTLFSTLLPLLVRQRIQAQSPYRLLGVSRYTDAYTWAQVYAAFKQHFTEGKLAPEAWSQVDAAYDILYDQRTRQAHDAWGPDFQVQLQKDMAFNVGLYYMIWTVGVYIATAGRKYQTGRDLSIAALLVTLVFELTVRFFSYDPRITLLAQTTPYELVMALHVIFPACLLGYNSWKRLVFVDMLQHRNACLQFALRNNEATRRKLGELSEAAVAAVTRDGTES</sequence>
<dbReference type="VEuPathDB" id="FungiDB:H310_13953"/>
<keyword evidence="1" id="KW-0472">Membrane</keyword>
<reference evidence="2" key="1">
    <citation type="submission" date="2013-12" db="EMBL/GenBank/DDBJ databases">
        <title>The Genome Sequence of Aphanomyces invadans NJM9701.</title>
        <authorList>
            <consortium name="The Broad Institute Genomics Platform"/>
            <person name="Russ C."/>
            <person name="Tyler B."/>
            <person name="van West P."/>
            <person name="Dieguez-Uribeondo J."/>
            <person name="Young S.K."/>
            <person name="Zeng Q."/>
            <person name="Gargeya S."/>
            <person name="Fitzgerald M."/>
            <person name="Abouelleil A."/>
            <person name="Alvarado L."/>
            <person name="Chapman S.B."/>
            <person name="Gainer-Dewar J."/>
            <person name="Goldberg J."/>
            <person name="Griggs A."/>
            <person name="Gujja S."/>
            <person name="Hansen M."/>
            <person name="Howarth C."/>
            <person name="Imamovic A."/>
            <person name="Ireland A."/>
            <person name="Larimer J."/>
            <person name="McCowan C."/>
            <person name="Murphy C."/>
            <person name="Pearson M."/>
            <person name="Poon T.W."/>
            <person name="Priest M."/>
            <person name="Roberts A."/>
            <person name="Saif S."/>
            <person name="Shea T."/>
            <person name="Sykes S."/>
            <person name="Wortman J."/>
            <person name="Nusbaum C."/>
            <person name="Birren B."/>
        </authorList>
    </citation>
    <scope>NUCLEOTIDE SEQUENCE [LARGE SCALE GENOMIC DNA]</scope>
    <source>
        <strain evidence="2">NJM9701</strain>
    </source>
</reference>
<keyword evidence="1" id="KW-0812">Transmembrane</keyword>
<dbReference type="OrthoDB" id="72245at2759"/>
<evidence type="ECO:0000256" key="1">
    <source>
        <dbReference type="SAM" id="Phobius"/>
    </source>
</evidence>
<dbReference type="InterPro" id="IPR036869">
    <property type="entry name" value="J_dom_sf"/>
</dbReference>